<dbReference type="RefSeq" id="WP_253189934.1">
    <property type="nucleotide sequence ID" value="NZ_FNKP01000004.1"/>
</dbReference>
<evidence type="ECO:0000313" key="1">
    <source>
        <dbReference type="EMBL" id="SDR55135.1"/>
    </source>
</evidence>
<evidence type="ECO:0000313" key="2">
    <source>
        <dbReference type="Proteomes" id="UP000183487"/>
    </source>
</evidence>
<sequence>MSSRRKGGVRSRSPLTKTQLLPMSPALARERSLAYHLALASWRTGHGYPRSVNELIHAAYIAWYVQCAGYGEEPVENFKIIEFAVEATLAADDAGSWTLDPDAVSAFESVLALSDRQLASVPQYRFDDAERQLAAFLRGTERSPIPMPINVVTSEQPVFPNL</sequence>
<dbReference type="AlphaFoldDB" id="A0A1H1JZT9"/>
<evidence type="ECO:0008006" key="3">
    <source>
        <dbReference type="Google" id="ProtNLM"/>
    </source>
</evidence>
<name>A0A1H1JZT9_9BURK</name>
<keyword evidence="2" id="KW-1185">Reference proteome</keyword>
<organism evidence="1 2">
    <name type="scientific">Paraburkholderia fungorum</name>
    <dbReference type="NCBI Taxonomy" id="134537"/>
    <lineage>
        <taxon>Bacteria</taxon>
        <taxon>Pseudomonadati</taxon>
        <taxon>Pseudomonadota</taxon>
        <taxon>Betaproteobacteria</taxon>
        <taxon>Burkholderiales</taxon>
        <taxon>Burkholderiaceae</taxon>
        <taxon>Paraburkholderia</taxon>
    </lineage>
</organism>
<proteinExistence type="predicted"/>
<reference evidence="2" key="1">
    <citation type="submission" date="2016-10" db="EMBL/GenBank/DDBJ databases">
        <authorList>
            <person name="Varghese N."/>
        </authorList>
    </citation>
    <scope>NUCLEOTIDE SEQUENCE [LARGE SCALE GENOMIC DNA]</scope>
    <source>
        <strain evidence="2">GAS106B</strain>
    </source>
</reference>
<gene>
    <name evidence="1" type="ORF">SAMN05443245_7604</name>
</gene>
<protein>
    <recommendedName>
        <fullName evidence="3">Fis family transcriptional regulator</fullName>
    </recommendedName>
</protein>
<accession>A0A1H1JZT9</accession>
<dbReference type="Proteomes" id="UP000183487">
    <property type="component" value="Unassembled WGS sequence"/>
</dbReference>
<dbReference type="EMBL" id="FNKP01000004">
    <property type="protein sequence ID" value="SDR55135.1"/>
    <property type="molecule type" value="Genomic_DNA"/>
</dbReference>